<proteinExistence type="predicted"/>
<sequence length="110" mass="11637">MPEASAAVHTSIASLIARPHPATVSGCRAAIDEIDAVLAALLEYRAGLTERVQQLKPVGGHAGRDAGREAEIVAGMARRAPRLGPERLTRIMTTVIEESLDLAESSASRR</sequence>
<dbReference type="GO" id="GO:0046417">
    <property type="term" value="P:chorismate metabolic process"/>
    <property type="evidence" value="ECO:0007669"/>
    <property type="project" value="InterPro"/>
</dbReference>
<name>A0A927N5U6_9ACTN</name>
<dbReference type="InterPro" id="IPR036979">
    <property type="entry name" value="CM_dom_sf"/>
</dbReference>
<accession>A0A927N5U6</accession>
<dbReference type="RefSeq" id="WP_337918175.1">
    <property type="nucleotide sequence ID" value="NZ_BAABJL010000250.1"/>
</dbReference>
<feature type="domain" description="Chorismate mutase" evidence="1">
    <location>
        <begin position="18"/>
        <end position="107"/>
    </location>
</feature>
<dbReference type="SUPFAM" id="SSF48600">
    <property type="entry name" value="Chorismate mutase II"/>
    <property type="match status" value="1"/>
</dbReference>
<gene>
    <name evidence="2" type="ORF">HEB94_007661</name>
</gene>
<dbReference type="Proteomes" id="UP000638648">
    <property type="component" value="Unassembled WGS sequence"/>
</dbReference>
<evidence type="ECO:0000313" key="2">
    <source>
        <dbReference type="EMBL" id="MBE1610813.1"/>
    </source>
</evidence>
<dbReference type="PROSITE" id="PS51168">
    <property type="entry name" value="CHORISMATE_MUT_2"/>
    <property type="match status" value="1"/>
</dbReference>
<dbReference type="Pfam" id="PF01817">
    <property type="entry name" value="CM_2"/>
    <property type="match status" value="1"/>
</dbReference>
<reference evidence="2" key="1">
    <citation type="submission" date="2020-10" db="EMBL/GenBank/DDBJ databases">
        <title>Sequencing the genomes of 1000 actinobacteria strains.</title>
        <authorList>
            <person name="Klenk H.-P."/>
        </authorList>
    </citation>
    <scope>NUCLEOTIDE SEQUENCE</scope>
    <source>
        <strain evidence="2">DSM 45354</strain>
    </source>
</reference>
<dbReference type="EMBL" id="JADBEM010000001">
    <property type="protein sequence ID" value="MBE1610813.1"/>
    <property type="molecule type" value="Genomic_DNA"/>
</dbReference>
<dbReference type="SMART" id="SM00830">
    <property type="entry name" value="CM_2"/>
    <property type="match status" value="1"/>
</dbReference>
<dbReference type="InterPro" id="IPR036263">
    <property type="entry name" value="Chorismate_II_sf"/>
</dbReference>
<organism evidence="2 3">
    <name type="scientific">Actinopolymorpha pittospori</name>
    <dbReference type="NCBI Taxonomy" id="648752"/>
    <lineage>
        <taxon>Bacteria</taxon>
        <taxon>Bacillati</taxon>
        <taxon>Actinomycetota</taxon>
        <taxon>Actinomycetes</taxon>
        <taxon>Propionibacteriales</taxon>
        <taxon>Actinopolymorphaceae</taxon>
        <taxon>Actinopolymorpha</taxon>
    </lineage>
</organism>
<evidence type="ECO:0000259" key="1">
    <source>
        <dbReference type="PROSITE" id="PS51168"/>
    </source>
</evidence>
<evidence type="ECO:0000313" key="3">
    <source>
        <dbReference type="Proteomes" id="UP000638648"/>
    </source>
</evidence>
<comment type="caution">
    <text evidence="2">The sequence shown here is derived from an EMBL/GenBank/DDBJ whole genome shotgun (WGS) entry which is preliminary data.</text>
</comment>
<dbReference type="GO" id="GO:0004106">
    <property type="term" value="F:chorismate mutase activity"/>
    <property type="evidence" value="ECO:0007669"/>
    <property type="project" value="InterPro"/>
</dbReference>
<dbReference type="InterPro" id="IPR002701">
    <property type="entry name" value="CM_II_prokaryot"/>
</dbReference>
<protein>
    <submittedName>
        <fullName evidence="2">Chorismate mutase</fullName>
    </submittedName>
</protein>
<keyword evidence="3" id="KW-1185">Reference proteome</keyword>
<dbReference type="Gene3D" id="1.20.59.10">
    <property type="entry name" value="Chorismate mutase"/>
    <property type="match status" value="1"/>
</dbReference>
<dbReference type="AlphaFoldDB" id="A0A927N5U6"/>